<feature type="region of interest" description="Disordered" evidence="2">
    <location>
        <begin position="655"/>
        <end position="689"/>
    </location>
</feature>
<evidence type="ECO:0000256" key="2">
    <source>
        <dbReference type="SAM" id="MobiDB-lite"/>
    </source>
</evidence>
<feature type="compositionally biased region" description="Basic and acidic residues" evidence="2">
    <location>
        <begin position="14"/>
        <end position="36"/>
    </location>
</feature>
<dbReference type="Gene3D" id="1.20.1390.10">
    <property type="entry name" value="PWI domain"/>
    <property type="match status" value="1"/>
</dbReference>
<keyword evidence="5" id="KW-1185">Reference proteome</keyword>
<dbReference type="AlphaFoldDB" id="A0A843WBK3"/>
<dbReference type="OrthoDB" id="6275295at2759"/>
<dbReference type="Proteomes" id="UP000652761">
    <property type="component" value="Unassembled WGS sequence"/>
</dbReference>
<evidence type="ECO:0000313" key="5">
    <source>
        <dbReference type="Proteomes" id="UP000652761"/>
    </source>
</evidence>
<dbReference type="PROSITE" id="PS51025">
    <property type="entry name" value="PWI"/>
    <property type="match status" value="1"/>
</dbReference>
<dbReference type="FunFam" id="1.20.1390.10:FF:000008">
    <property type="entry name" value="RNA Binding Motif protein homolog"/>
    <property type="match status" value="1"/>
</dbReference>
<feature type="domain" description="PWI" evidence="3">
    <location>
        <begin position="549"/>
        <end position="646"/>
    </location>
</feature>
<dbReference type="InterPro" id="IPR036483">
    <property type="entry name" value="PWI_dom_sf"/>
</dbReference>
<feature type="region of interest" description="Disordered" evidence="2">
    <location>
        <begin position="14"/>
        <end position="397"/>
    </location>
</feature>
<dbReference type="InterPro" id="IPR002483">
    <property type="entry name" value="PWI_dom"/>
</dbReference>
<gene>
    <name evidence="4" type="ORF">Taro_040322</name>
</gene>
<dbReference type="EMBL" id="NMUH01003885">
    <property type="protein sequence ID" value="MQM07482.1"/>
    <property type="molecule type" value="Genomic_DNA"/>
</dbReference>
<dbReference type="PANTHER" id="PTHR47334">
    <property type="entry name" value="SPLICING FACTOR PWI DOMAIN-CONTAINING PROTEIN / RNA RECOGNITION MOTIF (RRM)-CONTAINING PROTEIN"/>
    <property type="match status" value="1"/>
</dbReference>
<feature type="compositionally biased region" description="Basic and acidic residues" evidence="2">
    <location>
        <begin position="83"/>
        <end position="101"/>
    </location>
</feature>
<dbReference type="InterPro" id="IPR053294">
    <property type="entry name" value="RBM_PWI_domain"/>
</dbReference>
<feature type="region of interest" description="Disordered" evidence="2">
    <location>
        <begin position="409"/>
        <end position="430"/>
    </location>
</feature>
<sequence>LNVNQATREYLERYVDKKTEREKLNESEAKASEKENGSTSAMEKQEPTLSAVDNSEENGGESGDKERQDNAQTFGIVNDEDRDADKDALEKLTSMIEERLKNKPLPPPPPMDNATDPAKSNSEAPSKSRDGDSDVDIMKNDAGEDRKEEEMTSDAKLTADHERYETGSSDRARRRDRSRERDRERDLKREKERELERYERDRERERVRREREREMKIREAERLYKDHVKEWEAREREKESQRQREIEREKERARERRREIKDQENESDDDDTRKRRHRSSVLEEKRRKRQREKEEDLLDRLREEEEIAEAKRRAIEEHNKQKEETNSSDQVNEKRHDLIPEEGFFAEDDGHPVAQPDDDDNAGDGTLPNGNGDEIPTELTTGSDVKQGNNVSSRKLGFGLMASGKRATVPSVFHEEDDEDTEKEKKMRPLVPIDYSTEELQAVQATPSGTPPNLVAAAEFAKRITSVNPKEEKPDMERERSKRSSDRTSHRERNRDDEEYTRIRDDNRDKSHDKIPHRGREQEDKVKTVENKKLLDAKQLIDMIPKTKEKLFAYEINWEVYDKHELHERMRPWISKKITEFLGEEEATLVDYIVSSTREHVHASQMLELLQSILDDEAEMFVLKMWRMLIFEIKKVETGLNMKSKEMERVRETHAGAHHPWLLPPHDRSIERGEQSPPFQSSPRCTEVS</sequence>
<feature type="compositionally biased region" description="Basic and acidic residues" evidence="2">
    <location>
        <begin position="665"/>
        <end position="674"/>
    </location>
</feature>
<evidence type="ECO:0000313" key="4">
    <source>
        <dbReference type="EMBL" id="MQM07482.1"/>
    </source>
</evidence>
<feature type="compositionally biased region" description="Polar residues" evidence="2">
    <location>
        <begin position="378"/>
        <end position="393"/>
    </location>
</feature>
<dbReference type="PANTHER" id="PTHR47334:SF2">
    <property type="entry name" value="RNA-BINDING MOTIF PROTEIN 25"/>
    <property type="match status" value="1"/>
</dbReference>
<comment type="caution">
    <text evidence="4">The sequence shown here is derived from an EMBL/GenBank/DDBJ whole genome shotgun (WGS) entry which is preliminary data.</text>
</comment>
<feature type="compositionally biased region" description="Basic and acidic residues" evidence="2">
    <location>
        <begin position="280"/>
        <end position="339"/>
    </location>
</feature>
<feature type="compositionally biased region" description="Basic and acidic residues" evidence="2">
    <location>
        <begin position="469"/>
        <end position="527"/>
    </location>
</feature>
<accession>A0A843WBK3</accession>
<organism evidence="4 5">
    <name type="scientific">Colocasia esculenta</name>
    <name type="common">Wild taro</name>
    <name type="synonym">Arum esculentum</name>
    <dbReference type="NCBI Taxonomy" id="4460"/>
    <lineage>
        <taxon>Eukaryota</taxon>
        <taxon>Viridiplantae</taxon>
        <taxon>Streptophyta</taxon>
        <taxon>Embryophyta</taxon>
        <taxon>Tracheophyta</taxon>
        <taxon>Spermatophyta</taxon>
        <taxon>Magnoliopsida</taxon>
        <taxon>Liliopsida</taxon>
        <taxon>Araceae</taxon>
        <taxon>Aroideae</taxon>
        <taxon>Colocasieae</taxon>
        <taxon>Colocasia</taxon>
    </lineage>
</organism>
<feature type="compositionally biased region" description="Basic and acidic residues" evidence="2">
    <location>
        <begin position="126"/>
        <end position="150"/>
    </location>
</feature>
<evidence type="ECO:0000259" key="3">
    <source>
        <dbReference type="PROSITE" id="PS51025"/>
    </source>
</evidence>
<dbReference type="Pfam" id="PF01480">
    <property type="entry name" value="PWI"/>
    <property type="match status" value="1"/>
</dbReference>
<feature type="region of interest" description="Disordered" evidence="2">
    <location>
        <begin position="444"/>
        <end position="527"/>
    </location>
</feature>
<feature type="compositionally biased region" description="Polar residues" evidence="2">
    <location>
        <begin position="677"/>
        <end position="689"/>
    </location>
</feature>
<evidence type="ECO:0000256" key="1">
    <source>
        <dbReference type="ARBA" id="ARBA00022664"/>
    </source>
</evidence>
<dbReference type="SUPFAM" id="SSF101233">
    <property type="entry name" value="PWI domain"/>
    <property type="match status" value="1"/>
</dbReference>
<dbReference type="GO" id="GO:0006397">
    <property type="term" value="P:mRNA processing"/>
    <property type="evidence" value="ECO:0007669"/>
    <property type="project" value="UniProtKB-KW"/>
</dbReference>
<name>A0A843WBK3_COLES</name>
<keyword evidence="1" id="KW-0507">mRNA processing</keyword>
<reference evidence="4" key="1">
    <citation type="submission" date="2017-07" db="EMBL/GenBank/DDBJ databases">
        <title>Taro Niue Genome Assembly and Annotation.</title>
        <authorList>
            <person name="Atibalentja N."/>
            <person name="Keating K."/>
            <person name="Fields C.J."/>
        </authorList>
    </citation>
    <scope>NUCLEOTIDE SEQUENCE</scope>
    <source>
        <strain evidence="4">Niue_2</strain>
        <tissue evidence="4">Leaf</tissue>
    </source>
</reference>
<feature type="compositionally biased region" description="Polar residues" evidence="2">
    <location>
        <begin position="37"/>
        <end position="53"/>
    </location>
</feature>
<proteinExistence type="predicted"/>
<dbReference type="SMART" id="SM00311">
    <property type="entry name" value="PWI"/>
    <property type="match status" value="1"/>
</dbReference>
<protein>
    <recommendedName>
        <fullName evidence="3">PWI domain-containing protein</fullName>
    </recommendedName>
</protein>
<feature type="compositionally biased region" description="Basic and acidic residues" evidence="2">
    <location>
        <begin position="157"/>
        <end position="264"/>
    </location>
</feature>
<feature type="non-terminal residue" evidence="4">
    <location>
        <position position="1"/>
    </location>
</feature>